<dbReference type="Proteomes" id="UP000469871">
    <property type="component" value="Unassembled WGS sequence"/>
</dbReference>
<evidence type="ECO:0000313" key="1">
    <source>
        <dbReference type="EMBL" id="KAB7572867.1"/>
    </source>
</evidence>
<protein>
    <submittedName>
        <fullName evidence="1">Phage gp6-like head-tail connector protein</fullName>
    </submittedName>
</protein>
<dbReference type="Pfam" id="PF05135">
    <property type="entry name" value="Phage_connect_1"/>
    <property type="match status" value="1"/>
</dbReference>
<gene>
    <name evidence="2" type="ORF">DKP91_01870</name>
    <name evidence="3" type="ORF">DTPHA_600485</name>
    <name evidence="1" type="ORF">GBM73_13750</name>
</gene>
<reference evidence="3 4" key="1">
    <citation type="submission" date="2016-04" db="EMBL/GenBank/DDBJ databases">
        <authorList>
            <person name="Millard A."/>
        </authorList>
    </citation>
    <scope>NUCLEOTIDE SEQUENCE [LARGE SCALE GENOMIC DNA]</scope>
    <source>
        <strain evidence="3">Isolate 22</strain>
    </source>
</reference>
<comment type="caution">
    <text evidence="1">The sequence shown here is derived from an EMBL/GenBank/DDBJ whole genome shotgun (WGS) entry which is preliminary data.</text>
</comment>
<dbReference type="RefSeq" id="WP_002296484.1">
    <property type="nucleotide sequence ID" value="NZ_AP022341.1"/>
</dbReference>
<evidence type="ECO:0000313" key="4">
    <source>
        <dbReference type="Proteomes" id="UP000183509"/>
    </source>
</evidence>
<evidence type="ECO:0000313" key="2">
    <source>
        <dbReference type="EMBL" id="PZM56907.1"/>
    </source>
</evidence>
<dbReference type="NCBIfam" id="TIGR01560">
    <property type="entry name" value="put_DNA_pack"/>
    <property type="match status" value="1"/>
</dbReference>
<dbReference type="InterPro" id="IPR021146">
    <property type="entry name" value="Phage_gp6-like_head-tail"/>
</dbReference>
<name>A0A0V7YA69_ENTFC</name>
<sequence>MVILDSIKKSMRIDHTIDDDFIQQLIDTAGEYIKSAIDSSATDKDMDNYQQFDLAVSLLTQHWYLNRQEASSERIPVTVQALVQQMRGAYYANH</sequence>
<evidence type="ECO:0000313" key="6">
    <source>
        <dbReference type="Proteomes" id="UP000469871"/>
    </source>
</evidence>
<proteinExistence type="predicted"/>
<reference evidence="1 6" key="3">
    <citation type="submission" date="2019-10" db="EMBL/GenBank/DDBJ databases">
        <title>Evolutionary dynamics of vancomycin-resistant Enterococcus faecium during gastrointestinal tract colonization and bloodstream infection in immunocompromised pediatric patients.</title>
        <authorList>
            <person name="Chilambi G.S."/>
            <person name="Nordstrom H.R."/>
            <person name="Evans D.R."/>
            <person name="Ferrolino J."/>
            <person name="Hayden R.T."/>
            <person name="Maron G.M."/>
            <person name="Vo A.N."/>
            <person name="Gilmore M.S."/>
            <person name="Wolf J."/>
            <person name="Rosch J.W."/>
            <person name="Van Tyne D."/>
        </authorList>
    </citation>
    <scope>NUCLEOTIDE SEQUENCE [LARGE SCALE GENOMIC DNA]</scope>
    <source>
        <strain evidence="1 6">VRECG27</strain>
    </source>
</reference>
<dbReference type="AlphaFoldDB" id="A0A0V7YA69"/>
<dbReference type="CDD" id="cd08054">
    <property type="entry name" value="gp6"/>
    <property type="match status" value="1"/>
</dbReference>
<dbReference type="OMA" id="LLTQFWY"/>
<evidence type="ECO:0000313" key="3">
    <source>
        <dbReference type="EMBL" id="SAY77454.1"/>
    </source>
</evidence>
<accession>A0A0V7YA69</accession>
<dbReference type="EMBL" id="FKLM01000005">
    <property type="protein sequence ID" value="SAY77454.1"/>
    <property type="molecule type" value="Genomic_DNA"/>
</dbReference>
<dbReference type="EMBL" id="QHGU01000005">
    <property type="protein sequence ID" value="PZM56907.1"/>
    <property type="molecule type" value="Genomic_DNA"/>
</dbReference>
<evidence type="ECO:0000313" key="5">
    <source>
        <dbReference type="Proteomes" id="UP000249070"/>
    </source>
</evidence>
<dbReference type="Gene3D" id="1.10.3230.30">
    <property type="entry name" value="Phage gp6-like head-tail connector protein"/>
    <property type="match status" value="1"/>
</dbReference>
<organism evidence="1 6">
    <name type="scientific">Enterococcus faecium</name>
    <name type="common">Streptococcus faecium</name>
    <dbReference type="NCBI Taxonomy" id="1352"/>
    <lineage>
        <taxon>Bacteria</taxon>
        <taxon>Bacillati</taxon>
        <taxon>Bacillota</taxon>
        <taxon>Bacilli</taxon>
        <taxon>Lactobacillales</taxon>
        <taxon>Enterococcaceae</taxon>
        <taxon>Enterococcus</taxon>
    </lineage>
</organism>
<reference evidence="2 5" key="2">
    <citation type="submission" date="2018-05" db="EMBL/GenBank/DDBJ databases">
        <title>Vancomycin-resistant Enterococcus faecium strain from Chelyabinsk, Russia.</title>
        <authorList>
            <person name="Gostev V."/>
            <person name="Goncharov A."/>
            <person name="Kolodzhieva V."/>
            <person name="Suvorov A."/>
            <person name="Sidorenko S."/>
            <person name="Zueva L."/>
        </authorList>
    </citation>
    <scope>NUCLEOTIDE SEQUENCE [LARGE SCALE GENOMIC DNA]</scope>
    <source>
        <strain evidence="2 5">20</strain>
    </source>
</reference>
<dbReference type="Proteomes" id="UP000249070">
    <property type="component" value="Unassembled WGS sequence"/>
</dbReference>
<dbReference type="InterPro" id="IPR006450">
    <property type="entry name" value="Phage_HK97_gp6-like"/>
</dbReference>
<dbReference type="Proteomes" id="UP000183509">
    <property type="component" value="Unassembled WGS sequence"/>
</dbReference>
<dbReference type="EMBL" id="WEFP01000002">
    <property type="protein sequence ID" value="KAB7572867.1"/>
    <property type="molecule type" value="Genomic_DNA"/>
</dbReference>